<protein>
    <recommendedName>
        <fullName evidence="3">BrnT family toxin</fullName>
    </recommendedName>
</protein>
<dbReference type="Proteomes" id="UP000183085">
    <property type="component" value="Unassembled WGS sequence"/>
</dbReference>
<organism evidence="1 2">
    <name type="scientific">Candidatus Desantisbacteria bacterium CG2_30_40_21</name>
    <dbReference type="NCBI Taxonomy" id="1817895"/>
    <lineage>
        <taxon>Bacteria</taxon>
        <taxon>Candidatus Desantisiibacteriota</taxon>
    </lineage>
</organism>
<dbReference type="EMBL" id="MNYI01000220">
    <property type="protein sequence ID" value="OIP37154.1"/>
    <property type="molecule type" value="Genomic_DNA"/>
</dbReference>
<name>A0A1J5DXV3_9BACT</name>
<sequence>MGIRFEWDATKAEINIKKHCVSFDEASTVFQDPLAYIFNDTEHSVKEFREIIIGHSVVGHLLIVSFTERIPDVVRIISARPTTKAERKDYEENH</sequence>
<evidence type="ECO:0000313" key="1">
    <source>
        <dbReference type="EMBL" id="OIP37154.1"/>
    </source>
</evidence>
<gene>
    <name evidence="1" type="ORF">AUJ95_08555</name>
</gene>
<dbReference type="InterPro" id="IPR007460">
    <property type="entry name" value="BrnT_toxin"/>
</dbReference>
<evidence type="ECO:0008006" key="3">
    <source>
        <dbReference type="Google" id="ProtNLM"/>
    </source>
</evidence>
<proteinExistence type="predicted"/>
<dbReference type="Gene3D" id="3.10.450.530">
    <property type="entry name" value="Ribonuclease toxin, BrnT, of type II toxin-antitoxin system"/>
    <property type="match status" value="1"/>
</dbReference>
<evidence type="ECO:0000313" key="2">
    <source>
        <dbReference type="Proteomes" id="UP000183085"/>
    </source>
</evidence>
<reference evidence="1 2" key="1">
    <citation type="journal article" date="2016" name="Environ. Microbiol.">
        <title>Genomic resolution of a cold subsurface aquifer community provides metabolic insights for novel microbes adapted to high CO concentrations.</title>
        <authorList>
            <person name="Probst A.J."/>
            <person name="Castelle C.J."/>
            <person name="Singh A."/>
            <person name="Brown C.T."/>
            <person name="Anantharaman K."/>
            <person name="Sharon I."/>
            <person name="Hug L.A."/>
            <person name="Burstein D."/>
            <person name="Emerson J.B."/>
            <person name="Thomas B.C."/>
            <person name="Banfield J.F."/>
        </authorList>
    </citation>
    <scope>NUCLEOTIDE SEQUENCE [LARGE SCALE GENOMIC DNA]</scope>
    <source>
        <strain evidence="1">CG2_30_40_21</strain>
    </source>
</reference>
<dbReference type="AlphaFoldDB" id="A0A1J5DXV3"/>
<accession>A0A1J5DXV3</accession>
<dbReference type="STRING" id="1817895.AUJ95_08555"/>
<dbReference type="InterPro" id="IPR038573">
    <property type="entry name" value="BrnT_sf"/>
</dbReference>
<comment type="caution">
    <text evidence="1">The sequence shown here is derived from an EMBL/GenBank/DDBJ whole genome shotgun (WGS) entry which is preliminary data.</text>
</comment>
<dbReference type="Pfam" id="PF04365">
    <property type="entry name" value="BrnT_toxin"/>
    <property type="match status" value="1"/>
</dbReference>